<dbReference type="Proteomes" id="UP000265520">
    <property type="component" value="Unassembled WGS sequence"/>
</dbReference>
<feature type="compositionally biased region" description="Low complexity" evidence="1">
    <location>
        <begin position="271"/>
        <end position="280"/>
    </location>
</feature>
<accession>A0A392LXC7</accession>
<evidence type="ECO:0000256" key="1">
    <source>
        <dbReference type="SAM" id="MobiDB-lite"/>
    </source>
</evidence>
<organism evidence="2 3">
    <name type="scientific">Trifolium medium</name>
    <dbReference type="NCBI Taxonomy" id="97028"/>
    <lineage>
        <taxon>Eukaryota</taxon>
        <taxon>Viridiplantae</taxon>
        <taxon>Streptophyta</taxon>
        <taxon>Embryophyta</taxon>
        <taxon>Tracheophyta</taxon>
        <taxon>Spermatophyta</taxon>
        <taxon>Magnoliopsida</taxon>
        <taxon>eudicotyledons</taxon>
        <taxon>Gunneridae</taxon>
        <taxon>Pentapetalae</taxon>
        <taxon>rosids</taxon>
        <taxon>fabids</taxon>
        <taxon>Fabales</taxon>
        <taxon>Fabaceae</taxon>
        <taxon>Papilionoideae</taxon>
        <taxon>50 kb inversion clade</taxon>
        <taxon>NPAAA clade</taxon>
        <taxon>Hologalegina</taxon>
        <taxon>IRL clade</taxon>
        <taxon>Trifolieae</taxon>
        <taxon>Trifolium</taxon>
    </lineage>
</organism>
<name>A0A392LXC7_9FABA</name>
<proteinExistence type="predicted"/>
<reference evidence="2 3" key="1">
    <citation type="journal article" date="2018" name="Front. Plant Sci.">
        <title>Red Clover (Trifolium pratense) and Zigzag Clover (T. medium) - A Picture of Genomic Similarities and Differences.</title>
        <authorList>
            <person name="Dluhosova J."/>
            <person name="Istvanek J."/>
            <person name="Nedelnik J."/>
            <person name="Repkova J."/>
        </authorList>
    </citation>
    <scope>NUCLEOTIDE SEQUENCE [LARGE SCALE GENOMIC DNA]</scope>
    <source>
        <strain evidence="3">cv. 10/8</strain>
        <tissue evidence="2">Leaf</tissue>
    </source>
</reference>
<feature type="compositionally biased region" description="Basic and acidic residues" evidence="1">
    <location>
        <begin position="163"/>
        <end position="173"/>
    </location>
</feature>
<protein>
    <submittedName>
        <fullName evidence="2">Uncharacterized protein</fullName>
    </submittedName>
</protein>
<dbReference type="EMBL" id="LXQA010000226">
    <property type="protein sequence ID" value="MCH79612.1"/>
    <property type="molecule type" value="Genomic_DNA"/>
</dbReference>
<evidence type="ECO:0000313" key="2">
    <source>
        <dbReference type="EMBL" id="MCH79612.1"/>
    </source>
</evidence>
<keyword evidence="3" id="KW-1185">Reference proteome</keyword>
<dbReference type="AlphaFoldDB" id="A0A392LXC7"/>
<feature type="region of interest" description="Disordered" evidence="1">
    <location>
        <begin position="163"/>
        <end position="246"/>
    </location>
</feature>
<sequence length="304" mass="33856">MASSSHLRVDGDANTYFDDNGNPMTTVVVPRNDLLRKDPPRDQQTPIDTDEHIDAVNYEIDPRDGNETAISDDDDEKNVMILDPPSKDSSKSHASVSLQKTNLSKKAPAAIGKPVCIEQQELKISATDFQKLIDSLDDHKALIREQRELLLEQGRRLDSFDKAARHSQYEDASHLQQVPKKRGRTPPRKDCPVPPSKRGKEFMIYEQRPPSPRHTRPMGGNPSTALRDRGKRHSSPNYEALGSDEEENYGPLSLDILNAPLPASWTISESLGKSSVGSSPPLSPREHLIGTRPYLENPYTPGLN</sequence>
<feature type="compositionally biased region" description="Basic and acidic residues" evidence="1">
    <location>
        <begin position="49"/>
        <end position="66"/>
    </location>
</feature>
<evidence type="ECO:0000313" key="3">
    <source>
        <dbReference type="Proteomes" id="UP000265520"/>
    </source>
</evidence>
<gene>
    <name evidence="2" type="ORF">A2U01_0000365</name>
</gene>
<comment type="caution">
    <text evidence="2">The sequence shown here is derived from an EMBL/GenBank/DDBJ whole genome shotgun (WGS) entry which is preliminary data.</text>
</comment>
<feature type="region of interest" description="Disordered" evidence="1">
    <location>
        <begin position="1"/>
        <end position="99"/>
    </location>
</feature>
<feature type="region of interest" description="Disordered" evidence="1">
    <location>
        <begin position="271"/>
        <end position="304"/>
    </location>
</feature>